<dbReference type="Proteomes" id="UP000215914">
    <property type="component" value="Unassembled WGS sequence"/>
</dbReference>
<comment type="caution">
    <text evidence="1">The sequence shown here is derived from an EMBL/GenBank/DDBJ whole genome shotgun (WGS) entry which is preliminary data.</text>
</comment>
<name>A0A9K3DRF8_HELAN</name>
<reference evidence="1" key="2">
    <citation type="submission" date="2020-06" db="EMBL/GenBank/DDBJ databases">
        <title>Helianthus annuus Genome sequencing and assembly Release 2.</title>
        <authorList>
            <person name="Gouzy J."/>
            <person name="Langlade N."/>
            <person name="Munos S."/>
        </authorList>
    </citation>
    <scope>NUCLEOTIDE SEQUENCE</scope>
    <source>
        <tissue evidence="1">Leaves</tissue>
    </source>
</reference>
<proteinExistence type="predicted"/>
<dbReference type="AlphaFoldDB" id="A0A9K3DRF8"/>
<organism evidence="1 2">
    <name type="scientific">Helianthus annuus</name>
    <name type="common">Common sunflower</name>
    <dbReference type="NCBI Taxonomy" id="4232"/>
    <lineage>
        <taxon>Eukaryota</taxon>
        <taxon>Viridiplantae</taxon>
        <taxon>Streptophyta</taxon>
        <taxon>Embryophyta</taxon>
        <taxon>Tracheophyta</taxon>
        <taxon>Spermatophyta</taxon>
        <taxon>Magnoliopsida</taxon>
        <taxon>eudicotyledons</taxon>
        <taxon>Gunneridae</taxon>
        <taxon>Pentapetalae</taxon>
        <taxon>asterids</taxon>
        <taxon>campanulids</taxon>
        <taxon>Asterales</taxon>
        <taxon>Asteraceae</taxon>
        <taxon>Asteroideae</taxon>
        <taxon>Heliantheae alliance</taxon>
        <taxon>Heliantheae</taxon>
        <taxon>Helianthus</taxon>
    </lineage>
</organism>
<evidence type="ECO:0000313" key="2">
    <source>
        <dbReference type="Proteomes" id="UP000215914"/>
    </source>
</evidence>
<gene>
    <name evidence="1" type="ORF">HanXRQr2_Chr16g0740731</name>
</gene>
<sequence>MVRLLCLSCRRIFKVFTRRKKKVYQQTLFSFRKCVNKLPLKMNSPLSYARESFDL</sequence>
<keyword evidence="2" id="KW-1185">Reference proteome</keyword>
<dbReference type="EMBL" id="MNCJ02000331">
    <property type="protein sequence ID" value="KAF5759394.1"/>
    <property type="molecule type" value="Genomic_DNA"/>
</dbReference>
<evidence type="ECO:0000313" key="1">
    <source>
        <dbReference type="EMBL" id="KAF5759394.1"/>
    </source>
</evidence>
<dbReference type="Gramene" id="mRNA:HanXRQr2_Chr16g0740731">
    <property type="protein sequence ID" value="CDS:HanXRQr2_Chr16g0740731.1"/>
    <property type="gene ID" value="HanXRQr2_Chr16g0740731"/>
</dbReference>
<protein>
    <submittedName>
        <fullName evidence="1">Uncharacterized protein</fullName>
    </submittedName>
</protein>
<reference evidence="1" key="1">
    <citation type="journal article" date="2017" name="Nature">
        <title>The sunflower genome provides insights into oil metabolism, flowering and Asterid evolution.</title>
        <authorList>
            <person name="Badouin H."/>
            <person name="Gouzy J."/>
            <person name="Grassa C.J."/>
            <person name="Murat F."/>
            <person name="Staton S.E."/>
            <person name="Cottret L."/>
            <person name="Lelandais-Briere C."/>
            <person name="Owens G.L."/>
            <person name="Carrere S."/>
            <person name="Mayjonade B."/>
            <person name="Legrand L."/>
            <person name="Gill N."/>
            <person name="Kane N.C."/>
            <person name="Bowers J.E."/>
            <person name="Hubner S."/>
            <person name="Bellec A."/>
            <person name="Berard A."/>
            <person name="Berges H."/>
            <person name="Blanchet N."/>
            <person name="Boniface M.C."/>
            <person name="Brunel D."/>
            <person name="Catrice O."/>
            <person name="Chaidir N."/>
            <person name="Claudel C."/>
            <person name="Donnadieu C."/>
            <person name="Faraut T."/>
            <person name="Fievet G."/>
            <person name="Helmstetter N."/>
            <person name="King M."/>
            <person name="Knapp S.J."/>
            <person name="Lai Z."/>
            <person name="Le Paslier M.C."/>
            <person name="Lippi Y."/>
            <person name="Lorenzon L."/>
            <person name="Mandel J.R."/>
            <person name="Marage G."/>
            <person name="Marchand G."/>
            <person name="Marquand E."/>
            <person name="Bret-Mestries E."/>
            <person name="Morien E."/>
            <person name="Nambeesan S."/>
            <person name="Nguyen T."/>
            <person name="Pegot-Espagnet P."/>
            <person name="Pouilly N."/>
            <person name="Raftis F."/>
            <person name="Sallet E."/>
            <person name="Schiex T."/>
            <person name="Thomas J."/>
            <person name="Vandecasteele C."/>
            <person name="Vares D."/>
            <person name="Vear F."/>
            <person name="Vautrin S."/>
            <person name="Crespi M."/>
            <person name="Mangin B."/>
            <person name="Burke J.M."/>
            <person name="Salse J."/>
            <person name="Munos S."/>
            <person name="Vincourt P."/>
            <person name="Rieseberg L.H."/>
            <person name="Langlade N.B."/>
        </authorList>
    </citation>
    <scope>NUCLEOTIDE SEQUENCE</scope>
    <source>
        <tissue evidence="1">Leaves</tissue>
    </source>
</reference>
<accession>A0A9K3DRF8</accession>